<organism evidence="1 2">
    <name type="scientific">Crenichthys baileyi</name>
    <name type="common">White River springfish</name>
    <dbReference type="NCBI Taxonomy" id="28760"/>
    <lineage>
        <taxon>Eukaryota</taxon>
        <taxon>Metazoa</taxon>
        <taxon>Chordata</taxon>
        <taxon>Craniata</taxon>
        <taxon>Vertebrata</taxon>
        <taxon>Euteleostomi</taxon>
        <taxon>Actinopterygii</taxon>
        <taxon>Neopterygii</taxon>
        <taxon>Teleostei</taxon>
        <taxon>Neoteleostei</taxon>
        <taxon>Acanthomorphata</taxon>
        <taxon>Ovalentaria</taxon>
        <taxon>Atherinomorphae</taxon>
        <taxon>Cyprinodontiformes</taxon>
        <taxon>Goodeidae</taxon>
        <taxon>Crenichthys</taxon>
    </lineage>
</organism>
<proteinExistence type="predicted"/>
<dbReference type="AlphaFoldDB" id="A0AAV9RMR6"/>
<sequence length="156" mass="16726">MVDSVKIITTERLGVSGYLFGVDLRMQMDKKQRGVEAEKTLHCPAGLLVPQSAYIGSSLAIPCPGTAPFSCRSSSPLLCPVAKPTCSSWRKKRCHDAASCFSAGKEEVPMSADAKAAVPVLFHSKFFQALTCQNCNSKACCDFAHAISSPYYQGNA</sequence>
<name>A0AAV9RMR6_9TELE</name>
<reference evidence="1 2" key="1">
    <citation type="submission" date="2021-06" db="EMBL/GenBank/DDBJ databases">
        <authorList>
            <person name="Palmer J.M."/>
        </authorList>
    </citation>
    <scope>NUCLEOTIDE SEQUENCE [LARGE SCALE GENOMIC DNA]</scope>
    <source>
        <strain evidence="1 2">MEX-2019</strain>
        <tissue evidence="1">Muscle</tissue>
    </source>
</reference>
<gene>
    <name evidence="1" type="ORF">CRENBAI_007797</name>
</gene>
<evidence type="ECO:0000313" key="2">
    <source>
        <dbReference type="Proteomes" id="UP001311232"/>
    </source>
</evidence>
<dbReference type="Proteomes" id="UP001311232">
    <property type="component" value="Unassembled WGS sequence"/>
</dbReference>
<dbReference type="EMBL" id="JAHHUM010001605">
    <property type="protein sequence ID" value="KAK5610271.1"/>
    <property type="molecule type" value="Genomic_DNA"/>
</dbReference>
<comment type="caution">
    <text evidence="1">The sequence shown here is derived from an EMBL/GenBank/DDBJ whole genome shotgun (WGS) entry which is preliminary data.</text>
</comment>
<keyword evidence="2" id="KW-1185">Reference proteome</keyword>
<accession>A0AAV9RMR6</accession>
<evidence type="ECO:0000313" key="1">
    <source>
        <dbReference type="EMBL" id="KAK5610271.1"/>
    </source>
</evidence>
<protein>
    <submittedName>
        <fullName evidence="1">Uncharacterized protein</fullName>
    </submittedName>
</protein>